<feature type="compositionally biased region" description="Basic and acidic residues" evidence="1">
    <location>
        <begin position="39"/>
        <end position="67"/>
    </location>
</feature>
<dbReference type="SMART" id="SM00478">
    <property type="entry name" value="ENDO3c"/>
    <property type="match status" value="1"/>
</dbReference>
<accession>A0ABR3SHS6</accession>
<dbReference type="InterPro" id="IPR003265">
    <property type="entry name" value="HhH-GPD_domain"/>
</dbReference>
<feature type="compositionally biased region" description="Polar residues" evidence="1">
    <location>
        <begin position="69"/>
        <end position="85"/>
    </location>
</feature>
<feature type="domain" description="HhH-GPD" evidence="2">
    <location>
        <begin position="133"/>
        <end position="285"/>
    </location>
</feature>
<comment type="caution">
    <text evidence="3">The sequence shown here is derived from an EMBL/GenBank/DDBJ whole genome shotgun (WGS) entry which is preliminary data.</text>
</comment>
<reference evidence="3 4" key="1">
    <citation type="submission" date="2024-02" db="EMBL/GenBank/DDBJ databases">
        <title>De novo assembly and annotation of 12 fungi associated with fruit tree decline syndrome in Ontario, Canada.</title>
        <authorList>
            <person name="Sulman M."/>
            <person name="Ellouze W."/>
            <person name="Ilyukhin E."/>
        </authorList>
    </citation>
    <scope>NUCLEOTIDE SEQUENCE [LARGE SCALE GENOMIC DNA]</scope>
    <source>
        <strain evidence="3 4">M1-105</strain>
    </source>
</reference>
<evidence type="ECO:0000256" key="1">
    <source>
        <dbReference type="SAM" id="MobiDB-lite"/>
    </source>
</evidence>
<organism evidence="3 4">
    <name type="scientific">Neofusicoccum ribis</name>
    <dbReference type="NCBI Taxonomy" id="45134"/>
    <lineage>
        <taxon>Eukaryota</taxon>
        <taxon>Fungi</taxon>
        <taxon>Dikarya</taxon>
        <taxon>Ascomycota</taxon>
        <taxon>Pezizomycotina</taxon>
        <taxon>Dothideomycetes</taxon>
        <taxon>Dothideomycetes incertae sedis</taxon>
        <taxon>Botryosphaeriales</taxon>
        <taxon>Botryosphaeriaceae</taxon>
        <taxon>Neofusicoccum</taxon>
    </lineage>
</organism>
<dbReference type="PANTHER" id="PTHR32487">
    <property type="entry name" value="3-OXO-DELTA(4,5)-STEROID 5-BETA-REDUCTASE"/>
    <property type="match status" value="1"/>
</dbReference>
<keyword evidence="4" id="KW-1185">Reference proteome</keyword>
<dbReference type="InterPro" id="IPR036291">
    <property type="entry name" value="NAD(P)-bd_dom_sf"/>
</dbReference>
<dbReference type="Proteomes" id="UP001521116">
    <property type="component" value="Unassembled WGS sequence"/>
</dbReference>
<gene>
    <name evidence="3" type="ORF">SLS56_009443</name>
</gene>
<sequence>MSHPMMTRSRMPSRFSQATKRRAATLGESTTLSKRARASTKDDGSSKSKPRHPEHPEASQKLSDKKWKTWSQHSDTSPYPSFTSPTRKECYTAHGILEDLHGDKVRENFHEPDAPVQDMEYSCVMDALVVAALSQATSWANAKRAMNSMKEVYGSTFAYGAIMEGGADKLRDALRPGGMQNRKSKILMGLLEDVKARHGQWDLQHLMDMSDEEVVKEVVSYWGLGPKCAHCLLSICLNRTRPPPTMWIDPRVEIVAADFLEPPDKVSESLKSPCKDVTYVYFTSYVHNDDLSKLAEKNVPLFKNFMDVMEQVCPKLERLCLQTGGKHYGVHLGPTKQPVTEDIGRYEDKGLNFYYQQEDYMREAQQRQKQWSYNVIRPFGIIGYTPQANGMNMSMTWAIYLLICKELGIAAGFPGSQVFLDAADDISYSPSIADMTLWATTNDHTKNEDFNHASGDPVVFRYFWRELTAYFGIQIDEVVLLGCPLSEWVKDKRYVWERIVQKYGGSAEAFDSCNWQGAEWADMRQWQIFPSVTKARRYGWSRYDTAMECWSGTFKAFENAGILSKSNLVRNG</sequence>
<dbReference type="InterPro" id="IPR011257">
    <property type="entry name" value="DNA_glycosylase"/>
</dbReference>
<proteinExistence type="predicted"/>
<evidence type="ECO:0000259" key="2">
    <source>
        <dbReference type="SMART" id="SM00478"/>
    </source>
</evidence>
<evidence type="ECO:0000313" key="4">
    <source>
        <dbReference type="Proteomes" id="UP001521116"/>
    </source>
</evidence>
<protein>
    <recommendedName>
        <fullName evidence="2">HhH-GPD domain-containing protein</fullName>
    </recommendedName>
</protein>
<dbReference type="PANTHER" id="PTHR32487:SF0">
    <property type="entry name" value="3-OXO-DELTA(4,5)-STEROID 5-BETA-REDUCTASE"/>
    <property type="match status" value="1"/>
</dbReference>
<dbReference type="InterPro" id="IPR055222">
    <property type="entry name" value="PRISE-like_Rossmann-fold"/>
</dbReference>
<dbReference type="Gene3D" id="3.40.50.720">
    <property type="entry name" value="NAD(P)-binding Rossmann-like Domain"/>
    <property type="match status" value="1"/>
</dbReference>
<dbReference type="Gene3D" id="1.10.340.30">
    <property type="entry name" value="Hypothetical protein, domain 2"/>
    <property type="match status" value="1"/>
</dbReference>
<feature type="region of interest" description="Disordered" evidence="1">
    <location>
        <begin position="1"/>
        <end position="85"/>
    </location>
</feature>
<name>A0ABR3SHS6_9PEZI</name>
<dbReference type="CDD" id="cd08948">
    <property type="entry name" value="5beta-POR_like_SDR_a"/>
    <property type="match status" value="1"/>
</dbReference>
<dbReference type="SUPFAM" id="SSF48150">
    <property type="entry name" value="DNA-glycosylase"/>
    <property type="match status" value="1"/>
</dbReference>
<evidence type="ECO:0000313" key="3">
    <source>
        <dbReference type="EMBL" id="KAL1620832.1"/>
    </source>
</evidence>
<dbReference type="Pfam" id="PF22917">
    <property type="entry name" value="PRISE"/>
    <property type="match status" value="1"/>
</dbReference>
<dbReference type="EMBL" id="JAJVDC020000160">
    <property type="protein sequence ID" value="KAL1620832.1"/>
    <property type="molecule type" value="Genomic_DNA"/>
</dbReference>
<dbReference type="SUPFAM" id="SSF51735">
    <property type="entry name" value="NAD(P)-binding Rossmann-fold domains"/>
    <property type="match status" value="1"/>
</dbReference>